<reference evidence="2" key="1">
    <citation type="journal article" date="2020" name="Stud. Mycol.">
        <title>101 Dothideomycetes genomes: a test case for predicting lifestyles and emergence of pathogens.</title>
        <authorList>
            <person name="Haridas S."/>
            <person name="Albert R."/>
            <person name="Binder M."/>
            <person name="Bloem J."/>
            <person name="Labutti K."/>
            <person name="Salamov A."/>
            <person name="Andreopoulos B."/>
            <person name="Baker S."/>
            <person name="Barry K."/>
            <person name="Bills G."/>
            <person name="Bluhm B."/>
            <person name="Cannon C."/>
            <person name="Castanera R."/>
            <person name="Culley D."/>
            <person name="Daum C."/>
            <person name="Ezra D."/>
            <person name="Gonzalez J."/>
            <person name="Henrissat B."/>
            <person name="Kuo A."/>
            <person name="Liang C."/>
            <person name="Lipzen A."/>
            <person name="Lutzoni F."/>
            <person name="Magnuson J."/>
            <person name="Mondo S."/>
            <person name="Nolan M."/>
            <person name="Ohm R."/>
            <person name="Pangilinan J."/>
            <person name="Park H.-J."/>
            <person name="Ramirez L."/>
            <person name="Alfaro M."/>
            <person name="Sun H."/>
            <person name="Tritt A."/>
            <person name="Yoshinaga Y."/>
            <person name="Zwiers L.-H."/>
            <person name="Turgeon B."/>
            <person name="Goodwin S."/>
            <person name="Spatafora J."/>
            <person name="Crous P."/>
            <person name="Grigoriev I."/>
        </authorList>
    </citation>
    <scope>NUCLEOTIDE SEQUENCE</scope>
    <source>
        <strain evidence="2">CBS 113979</strain>
    </source>
</reference>
<gene>
    <name evidence="2" type="ORF">K402DRAFT_417697</name>
</gene>
<feature type="region of interest" description="Disordered" evidence="1">
    <location>
        <begin position="151"/>
        <end position="214"/>
    </location>
</feature>
<proteinExistence type="predicted"/>
<dbReference type="EMBL" id="ML977142">
    <property type="protein sequence ID" value="KAF1990233.1"/>
    <property type="molecule type" value="Genomic_DNA"/>
</dbReference>
<dbReference type="AlphaFoldDB" id="A0A6G1HAI1"/>
<organism evidence="2 3">
    <name type="scientific">Aulographum hederae CBS 113979</name>
    <dbReference type="NCBI Taxonomy" id="1176131"/>
    <lineage>
        <taxon>Eukaryota</taxon>
        <taxon>Fungi</taxon>
        <taxon>Dikarya</taxon>
        <taxon>Ascomycota</taxon>
        <taxon>Pezizomycotina</taxon>
        <taxon>Dothideomycetes</taxon>
        <taxon>Pleosporomycetidae</taxon>
        <taxon>Aulographales</taxon>
        <taxon>Aulographaceae</taxon>
    </lineage>
</organism>
<dbReference type="Proteomes" id="UP000800041">
    <property type="component" value="Unassembled WGS sequence"/>
</dbReference>
<keyword evidence="3" id="KW-1185">Reference proteome</keyword>
<accession>A0A6G1HAI1</accession>
<name>A0A6G1HAI1_9PEZI</name>
<evidence type="ECO:0000256" key="1">
    <source>
        <dbReference type="SAM" id="MobiDB-lite"/>
    </source>
</evidence>
<protein>
    <submittedName>
        <fullName evidence="2">Uncharacterized protein</fullName>
    </submittedName>
</protein>
<evidence type="ECO:0000313" key="3">
    <source>
        <dbReference type="Proteomes" id="UP000800041"/>
    </source>
</evidence>
<evidence type="ECO:0000313" key="2">
    <source>
        <dbReference type="EMBL" id="KAF1990233.1"/>
    </source>
</evidence>
<sequence length="257" mass="28842">MKKAINLYAEAREKDMRKLKRWVMENMSKDEEMAWIEKKGLRKTSNLMAASISLMQLPSEPSRLLSKDESTALIRFLQCESLALEELNHVTTAHAKIFNVGFEDEEVVGAKAVHLFGAINAITSVTKENPHESSVFAHWRTHVAKLESKTAMHHHHDWNGTPGSRKRELATTSENGNSEAKKRKLSVTSPYLSPEPRAAMLRPRQKSESVSPKMGGLEEVGFGVGLDGNERPLWLLHDEVLKDALDIFGYPGRHHGA</sequence>